<evidence type="ECO:0000256" key="3">
    <source>
        <dbReference type="ARBA" id="ARBA00022840"/>
    </source>
</evidence>
<evidence type="ECO:0000259" key="4">
    <source>
        <dbReference type="SMART" id="SM00797"/>
    </source>
</evidence>
<keyword evidence="1" id="KW-0547">Nucleotide-binding</keyword>
<evidence type="ECO:0000256" key="2">
    <source>
        <dbReference type="ARBA" id="ARBA00022801"/>
    </source>
</evidence>
<dbReference type="Pfam" id="PF02626">
    <property type="entry name" value="CT_A_B"/>
    <property type="match status" value="1"/>
</dbReference>
<dbReference type="RefSeq" id="WP_062837220.1">
    <property type="nucleotide sequence ID" value="NZ_BCNV01000006.1"/>
</dbReference>
<dbReference type="InterPro" id="IPR029000">
    <property type="entry name" value="Cyclophilin-like_dom_sf"/>
</dbReference>
<evidence type="ECO:0000313" key="5">
    <source>
        <dbReference type="EMBL" id="GAS84827.1"/>
    </source>
</evidence>
<proteinExistence type="predicted"/>
<dbReference type="Proteomes" id="UP000069697">
    <property type="component" value="Unassembled WGS sequence"/>
</dbReference>
<dbReference type="GO" id="GO:0016787">
    <property type="term" value="F:hydrolase activity"/>
    <property type="evidence" value="ECO:0007669"/>
    <property type="project" value="UniProtKB-KW"/>
</dbReference>
<dbReference type="NCBIfam" id="TIGR00724">
    <property type="entry name" value="urea_amlyse_rel"/>
    <property type="match status" value="1"/>
</dbReference>
<organism evidence="5 6">
    <name type="scientific">Paenibacillus amylolyticus</name>
    <dbReference type="NCBI Taxonomy" id="1451"/>
    <lineage>
        <taxon>Bacteria</taxon>
        <taxon>Bacillati</taxon>
        <taxon>Bacillota</taxon>
        <taxon>Bacilli</taxon>
        <taxon>Bacillales</taxon>
        <taxon>Paenibacillaceae</taxon>
        <taxon>Paenibacillus</taxon>
    </lineage>
</organism>
<comment type="caution">
    <text evidence="5">The sequence shown here is derived from an EMBL/GenBank/DDBJ whole genome shotgun (WGS) entry which is preliminary data.</text>
</comment>
<accession>A0A117I359</accession>
<gene>
    <name evidence="5" type="ORF">PAHA3_4948</name>
</gene>
<keyword evidence="2" id="KW-0378">Hydrolase</keyword>
<dbReference type="PANTHER" id="PTHR43309:SF5">
    <property type="entry name" value="5-OXOPROLINASE SUBUNIT C"/>
    <property type="match status" value="1"/>
</dbReference>
<reference evidence="5 6" key="1">
    <citation type="journal article" date="2016" name="Genome Announc.">
        <title>Draft Genome Sequence of Paenibacillus amylolyticus Heshi-A3, Isolated from Fermented Rice Bran in a Japanese Fermented Seafood Dish.</title>
        <authorList>
            <person name="Akuzawa S."/>
            <person name="Nagaoka J."/>
            <person name="Kanekatsu M."/>
            <person name="Kubota E."/>
            <person name="Ohtake R."/>
            <person name="Suzuki T."/>
            <person name="Kanesaki Y."/>
        </authorList>
    </citation>
    <scope>NUCLEOTIDE SEQUENCE [LARGE SCALE GENOMIC DNA]</scope>
    <source>
        <strain evidence="5 6">Heshi-A3</strain>
    </source>
</reference>
<evidence type="ECO:0000313" key="6">
    <source>
        <dbReference type="Proteomes" id="UP000069697"/>
    </source>
</evidence>
<keyword evidence="3" id="KW-0067">ATP-binding</keyword>
<dbReference type="Gene3D" id="2.40.100.10">
    <property type="entry name" value="Cyclophilin-like"/>
    <property type="match status" value="1"/>
</dbReference>
<dbReference type="InterPro" id="IPR052708">
    <property type="entry name" value="PxpC"/>
</dbReference>
<protein>
    <recommendedName>
        <fullName evidence="4">Carboxyltransferase domain-containing protein</fullName>
    </recommendedName>
</protein>
<name>A0A117I359_PAEAM</name>
<reference evidence="6" key="2">
    <citation type="submission" date="2016-01" db="EMBL/GenBank/DDBJ databases">
        <title>Draft Genome Sequence of Paenibacillus amylolyticus Heshi-A3 that Was Isolated from Fermented Rice Bran with Aging Salted Mackerel, Which Was Named Heshiko as Traditional Fermented Seafood in Japan.</title>
        <authorList>
            <person name="Akuzawa S."/>
            <person name="Nakagawa J."/>
            <person name="Kanekatsu T."/>
            <person name="Kubota E."/>
            <person name="Ohtake R."/>
            <person name="Suzuki T."/>
            <person name="Kanesaki Y."/>
        </authorList>
    </citation>
    <scope>NUCLEOTIDE SEQUENCE [LARGE SCALE GENOMIC DNA]</scope>
    <source>
        <strain evidence="6">Heshi-A3</strain>
    </source>
</reference>
<dbReference type="SMART" id="SM00797">
    <property type="entry name" value="AHS2"/>
    <property type="match status" value="1"/>
</dbReference>
<dbReference type="EMBL" id="BCNV01000006">
    <property type="protein sequence ID" value="GAS84827.1"/>
    <property type="molecule type" value="Genomic_DNA"/>
</dbReference>
<dbReference type="PANTHER" id="PTHR43309">
    <property type="entry name" value="5-OXOPROLINASE SUBUNIT C"/>
    <property type="match status" value="1"/>
</dbReference>
<dbReference type="GO" id="GO:0005524">
    <property type="term" value="F:ATP binding"/>
    <property type="evidence" value="ECO:0007669"/>
    <property type="project" value="UniProtKB-KW"/>
</dbReference>
<dbReference type="InterPro" id="IPR003778">
    <property type="entry name" value="CT_A_B"/>
</dbReference>
<dbReference type="AlphaFoldDB" id="A0A117I359"/>
<feature type="domain" description="Carboxyltransferase" evidence="4">
    <location>
        <begin position="24"/>
        <end position="325"/>
    </location>
</feature>
<evidence type="ECO:0000256" key="1">
    <source>
        <dbReference type="ARBA" id="ARBA00022741"/>
    </source>
</evidence>
<sequence length="344" mass="38279">MSMEVIRPGLLSTVQDEGRTGYRRYGIHPGGVMDTFAARAANMLVGNSRHAAVLEMTMTGPELRFQESQLISLCGADLTATVDHLHVPLWRPVLVRAGSVLKFGPCRHGLRGYLAFAGGIAVPEVMGSRSTDLKTGLGGLEGRALRVADLLSTGEPSDEAQGWMQRMEKHAEKSDPGRRILAPAWFLSERERPEYYGQPVIRVMESKDSSLFSEASLGKFYAEKYVISSQSDRMGYRLQGSRLELDQPLDRLSEAVTYGTLQVPPDGQPIILMADHQTIGGYPVIAQVARVDMPILAQARPGTRIAFKQITHDQARQLYMEQERNIQLIDKLIRRRMEEMEGVQ</sequence>
<dbReference type="SUPFAM" id="SSF50891">
    <property type="entry name" value="Cyclophilin-like"/>
    <property type="match status" value="1"/>
</dbReference>